<proteinExistence type="predicted"/>
<keyword evidence="4" id="KW-1185">Reference proteome</keyword>
<evidence type="ECO:0000313" key="4">
    <source>
        <dbReference type="Proteomes" id="UP000604241"/>
    </source>
</evidence>
<dbReference type="Gene3D" id="1.10.510.10">
    <property type="entry name" value="Transferase(Phosphotransferase) domain 1"/>
    <property type="match status" value="1"/>
</dbReference>
<dbReference type="Proteomes" id="UP000604241">
    <property type="component" value="Unassembled WGS sequence"/>
</dbReference>
<feature type="transmembrane region" description="Helical" evidence="2">
    <location>
        <begin position="274"/>
        <end position="297"/>
    </location>
</feature>
<reference evidence="3 4" key="1">
    <citation type="submission" date="2020-08" db="EMBL/GenBank/DDBJ databases">
        <title>A Genomic Blueprint of the Chicken Gut Microbiome.</title>
        <authorList>
            <person name="Gilroy R."/>
            <person name="Ravi A."/>
            <person name="Getino M."/>
            <person name="Pursley I."/>
            <person name="Horton D.L."/>
            <person name="Alikhan N.-F."/>
            <person name="Baker D."/>
            <person name="Gharbi K."/>
            <person name="Hall N."/>
            <person name="Watson M."/>
            <person name="Adriaenssens E.M."/>
            <person name="Foster-Nyarko E."/>
            <person name="Jarju S."/>
            <person name="Secka A."/>
            <person name="Antonio M."/>
            <person name="Oren A."/>
            <person name="Chaudhuri R."/>
            <person name="La Ragione R.M."/>
            <person name="Hildebrand F."/>
            <person name="Pallen M.J."/>
        </authorList>
    </citation>
    <scope>NUCLEOTIDE SEQUENCE [LARGE SCALE GENOMIC DNA]</scope>
    <source>
        <strain evidence="3 4">Sa3CUA2</strain>
    </source>
</reference>
<keyword evidence="2" id="KW-0812">Transmembrane</keyword>
<comment type="caution">
    <text evidence="3">The sequence shown here is derived from an EMBL/GenBank/DDBJ whole genome shotgun (WGS) entry which is preliminary data.</text>
</comment>
<feature type="region of interest" description="Disordered" evidence="1">
    <location>
        <begin position="244"/>
        <end position="271"/>
    </location>
</feature>
<dbReference type="InterPro" id="IPR011009">
    <property type="entry name" value="Kinase-like_dom_sf"/>
</dbReference>
<name>A0ABR8QCT8_9CELL</name>
<dbReference type="EMBL" id="JACSQV010000005">
    <property type="protein sequence ID" value="MBD7918237.1"/>
    <property type="molecule type" value="Genomic_DNA"/>
</dbReference>
<keyword evidence="2" id="KW-1133">Transmembrane helix</keyword>
<dbReference type="RefSeq" id="WP_191782160.1">
    <property type="nucleotide sequence ID" value="NZ_JACSQV010000005.1"/>
</dbReference>
<evidence type="ECO:0008006" key="5">
    <source>
        <dbReference type="Google" id="ProtNLM"/>
    </source>
</evidence>
<sequence length="471" mass="47233">MHTAAPPPDDVIRLLQAHGARVASPVGTDGSWWVARPAQDEDGPWLEVLVADVPVDGTLAARAGALTGLDHPHLARVLAVEPLAPGRVALVCEHVPGPTLAAVRAARPPLADGEVVTVAVPVAQALAALHTTGLAHGAVGADRVVVRPGGVPVLVDLRGALRGVGTATGDVHRLVAALLGLMPPLDAHLAAGLEDAVRLRDALEALLRGRATPEDVVEAVFAVASPEAVQVPEADELAGAQVALETGRSGVPRSTVPAPSAPRRTRREPRRRRWWPAAVAAAVLVLGGGAALAVRLLPDLPADAATPSVVASPSASASPSPGTDPGAVDDVAAPADGEALADEQDPAAAAGALTRLRAAALAAADAAGVAAVEVAGSPALAADEALIGSLAGARSDGLTVDVTSAAATGTTPDGDVTVEVTSTMSAHARVAPTGERTDVPATPARTVELVLRWTPDGWRVWDVREPGGATP</sequence>
<keyword evidence="2" id="KW-0472">Membrane</keyword>
<dbReference type="SUPFAM" id="SSF56112">
    <property type="entry name" value="Protein kinase-like (PK-like)"/>
    <property type="match status" value="1"/>
</dbReference>
<evidence type="ECO:0000313" key="3">
    <source>
        <dbReference type="EMBL" id="MBD7918237.1"/>
    </source>
</evidence>
<organism evidence="3 4">
    <name type="scientific">Cellulomonas avistercoris</name>
    <dbReference type="NCBI Taxonomy" id="2762242"/>
    <lineage>
        <taxon>Bacteria</taxon>
        <taxon>Bacillati</taxon>
        <taxon>Actinomycetota</taxon>
        <taxon>Actinomycetes</taxon>
        <taxon>Micrococcales</taxon>
        <taxon>Cellulomonadaceae</taxon>
        <taxon>Cellulomonas</taxon>
    </lineage>
</organism>
<protein>
    <recommendedName>
        <fullName evidence="5">Protein kinase domain-containing protein</fullName>
    </recommendedName>
</protein>
<gene>
    <name evidence="3" type="ORF">H9657_08100</name>
</gene>
<feature type="region of interest" description="Disordered" evidence="1">
    <location>
        <begin position="306"/>
        <end position="331"/>
    </location>
</feature>
<accession>A0ABR8QCT8</accession>
<evidence type="ECO:0000256" key="1">
    <source>
        <dbReference type="SAM" id="MobiDB-lite"/>
    </source>
</evidence>
<evidence type="ECO:0000256" key="2">
    <source>
        <dbReference type="SAM" id="Phobius"/>
    </source>
</evidence>